<evidence type="ECO:0000313" key="1">
    <source>
        <dbReference type="EMBL" id="QJA58421.1"/>
    </source>
</evidence>
<dbReference type="EMBL" id="MT141323">
    <property type="protein sequence ID" value="QJA58421.1"/>
    <property type="molecule type" value="Genomic_DNA"/>
</dbReference>
<organism evidence="1">
    <name type="scientific">viral metagenome</name>
    <dbReference type="NCBI Taxonomy" id="1070528"/>
    <lineage>
        <taxon>unclassified sequences</taxon>
        <taxon>metagenomes</taxon>
        <taxon>organismal metagenomes</taxon>
    </lineage>
</organism>
<name>A0A6M3IME5_9ZZZZ</name>
<reference evidence="1" key="1">
    <citation type="submission" date="2020-03" db="EMBL/GenBank/DDBJ databases">
        <title>The deep terrestrial virosphere.</title>
        <authorList>
            <person name="Holmfeldt K."/>
            <person name="Nilsson E."/>
            <person name="Simone D."/>
            <person name="Lopez-Fernandez M."/>
            <person name="Wu X."/>
            <person name="de Brujin I."/>
            <person name="Lundin D."/>
            <person name="Andersson A."/>
            <person name="Bertilsson S."/>
            <person name="Dopson M."/>
        </authorList>
    </citation>
    <scope>NUCLEOTIDE SEQUENCE</scope>
    <source>
        <strain evidence="1">MM415B01452</strain>
    </source>
</reference>
<sequence>MKRRITDIQTIPFRGGMNASVEPNLLPSGGYSAIYNMRGKHPGFEQRKGQAAQHTVADTPNRVQSLYQFRKGKLTERHLFAQMSDGDVLKATTAPPGTTTGAFGSEVLDGTANQIPASWGNINDVMVFSNGVDNHKLWPGNNTYVNKFVVVKATAAIPTIPTEGEDYSDEISDGLATTVAVLDSLSTLANHDAVFIGTLLPANQFTWTILAANGDAAAAQMHYWNGAFTAVSSFVDNTSADSKTLATTGATMTWTHPADEIPKYQFGACMFWYRLSLSSGALDAEVEVSSLQYESSWQNLVNVWDGVPLEIIEFQYYDQSADVYKTFSAGSIEIDSATSSDIFYFATADNIEAFYVDVGKKPNTTASTTINAGSYWDGSAWQAASIVDGTNGLSQSGWVWIGRNATAKPRQFAGTEYYAYWWKFTVDQTLNDDVIISMMYMPYFDVSELGKGYSNAVWKDRVCYSFDRWGQYLYITARDGPNMLNGDDYGILEAGDGRSNKVVAQRRFHNELMVWQQELGAEGGCLTLFEGYSPTTFGKLLLSSRLGAMNNNCVEVIDGVLTSTATEERIKTLAFALSRYGVYVSDGQTCSFIDDQIRIHFDPTDTTNCIRLGYENLMWLKHDSAYNVIRIGLVCGSSATVPNVFLVFDLKDKAWSYDSLAQELSCMTEAEAASGNIPVLQIGGGVDDGTVYQLNTGANDVSTAIDSYVRMELDARGEKFRLAEMILRMKVQAAGNVTITPYNNAVSQTAMTLAMTAEDTNETIRRHREPLNLVGHHLSLKIQNNTVSQSLYLEDIGLQMEAYGEQ</sequence>
<protein>
    <submittedName>
        <fullName evidence="1">Uncharacterized protein</fullName>
    </submittedName>
</protein>
<proteinExistence type="predicted"/>
<dbReference type="AlphaFoldDB" id="A0A6M3IME5"/>
<accession>A0A6M3IME5</accession>
<gene>
    <name evidence="1" type="ORF">MM415B01452_0009</name>
</gene>